<dbReference type="Gene3D" id="3.40.50.150">
    <property type="entry name" value="Vaccinia Virus protein VP39"/>
    <property type="match status" value="1"/>
</dbReference>
<dbReference type="GO" id="GO:0032259">
    <property type="term" value="P:methylation"/>
    <property type="evidence" value="ECO:0007669"/>
    <property type="project" value="UniProtKB-KW"/>
</dbReference>
<keyword evidence="4" id="KW-0949">S-adenosyl-L-methionine</keyword>
<protein>
    <recommendedName>
        <fullName evidence="1">site-specific DNA-methyltransferase (adenine-specific)</fullName>
        <ecNumber evidence="1">2.1.1.72</ecNumber>
    </recommendedName>
</protein>
<feature type="domain" description="DUF7008" evidence="9">
    <location>
        <begin position="896"/>
        <end position="1256"/>
    </location>
</feature>
<keyword evidence="3" id="KW-0808">Transferase</keyword>
<dbReference type="InterPro" id="IPR050953">
    <property type="entry name" value="N4_N6_ade-DNA_methylase"/>
</dbReference>
<dbReference type="PROSITE" id="PS00092">
    <property type="entry name" value="N6_MTASE"/>
    <property type="match status" value="1"/>
</dbReference>
<evidence type="ECO:0000256" key="4">
    <source>
        <dbReference type="ARBA" id="ARBA00022691"/>
    </source>
</evidence>
<feature type="coiled-coil region" evidence="6">
    <location>
        <begin position="9"/>
        <end position="36"/>
    </location>
</feature>
<dbReference type="InterPro" id="IPR011639">
    <property type="entry name" value="MethylTrfase_TaqI-like_dom"/>
</dbReference>
<evidence type="ECO:0000256" key="3">
    <source>
        <dbReference type="ARBA" id="ARBA00022679"/>
    </source>
</evidence>
<feature type="region of interest" description="Disordered" evidence="7">
    <location>
        <begin position="97"/>
        <end position="134"/>
    </location>
</feature>
<keyword evidence="11" id="KW-1185">Reference proteome</keyword>
<evidence type="ECO:0000256" key="1">
    <source>
        <dbReference type="ARBA" id="ARBA00011900"/>
    </source>
</evidence>
<dbReference type="Pfam" id="PF22654">
    <property type="entry name" value="DUF7008"/>
    <property type="match status" value="1"/>
</dbReference>
<organism evidence="10 11">
    <name type="scientific">Sphaerisporangium siamense</name>
    <dbReference type="NCBI Taxonomy" id="795645"/>
    <lineage>
        <taxon>Bacteria</taxon>
        <taxon>Bacillati</taxon>
        <taxon>Actinomycetota</taxon>
        <taxon>Actinomycetes</taxon>
        <taxon>Streptosporangiales</taxon>
        <taxon>Streptosporangiaceae</taxon>
        <taxon>Sphaerisporangium</taxon>
    </lineage>
</organism>
<keyword evidence="6" id="KW-0175">Coiled coil</keyword>
<dbReference type="Pfam" id="PF07669">
    <property type="entry name" value="Eco57I"/>
    <property type="match status" value="1"/>
</dbReference>
<dbReference type="PANTHER" id="PTHR33841:SF1">
    <property type="entry name" value="DNA METHYLTRANSFERASE A"/>
    <property type="match status" value="1"/>
</dbReference>
<feature type="domain" description="Type II methyltransferase M.TaqI-like" evidence="8">
    <location>
        <begin position="347"/>
        <end position="526"/>
    </location>
</feature>
<evidence type="ECO:0000259" key="8">
    <source>
        <dbReference type="Pfam" id="PF07669"/>
    </source>
</evidence>
<dbReference type="NCBIfam" id="NF033451">
    <property type="entry name" value="BREX_2_MTaseX"/>
    <property type="match status" value="1"/>
</dbReference>
<evidence type="ECO:0000256" key="7">
    <source>
        <dbReference type="SAM" id="MobiDB-lite"/>
    </source>
</evidence>
<evidence type="ECO:0000259" key="9">
    <source>
        <dbReference type="Pfam" id="PF22654"/>
    </source>
</evidence>
<evidence type="ECO:0000256" key="2">
    <source>
        <dbReference type="ARBA" id="ARBA00022603"/>
    </source>
</evidence>
<sequence>MSVVSAEMLKDLQRQARLLEADLRAQAEEREEIGERLREMHAKATSIGRTAETWNSWLTAQAAQAASSWVLACVFVRFCEDNDLTAHRWIASADYDSDASTTDNATGRHTIDNGTDWHTTNNEAGGPATDHRVSGPATDNGIGGATNNGMGGPTTDNEVGGPTIDTASGRATTAAADAEEAWIAANPRLSSREWLREAFRWLRSTRAGHGLFPDTDFVWWWDISADAADALIANFRRRDPSGIGLALPFHSPTLDTRFLGDLYQDLSEDIRKRYALLQTPEFVEEFILDLTLTPALDDFGLEGFKLIDPTCGSGHFLLGAFGRLLDAWTEHAPGLDPRVRVQKVLDSIHGVDINPAATAITKFRLTAAALKACEITSLDVPEAPALQLRIGTGDSLIYGGDGGRQLTLDDADPLSDHQYAWEDLHHYLGILHYNQYQVVVGNPPYITVKDKALNIVYRDRYAYCAGKYALSVPFAELFFRLAIQDDRRPGYVGQITSNSFMKREFGRKLIEEFLRNKVDLTHVVDTSGAFIPGHGTPTVILAGKNRDRNRLSTVRGVLGVRGEPSQPTEPAKGLVWRSIVENTGNLGDPPVETEFVSIRDLQRTQLESYPWSLSGGGASALMTQVNTRESTLLGDTAQATGFVAITAEDDAFFAPQDLAGRHREVGQLRPMVEGDQVRNYAIELSTWTIWPYDDCLNPKDIAQNAGLEKWFWPNRRILQRRKRFGRPVEEIHTLRWYEFGELYREKLTTPLSLTFAFVATHNQFALDRGGKVFKQSAPVIKLPDRATEDDYLRLLGVLNSSTACFWLKQVCHDKGSQGVNEGFKSQAWERFYEFTGTKLQDFPLPTNASSTRARLLDSLAQALALVASYDISTRMAPTLVWLTEAHRRYIDIRAQMISIQEELDWEIYQLYAILNEELTYNGDDLPKLNLGERAFEIALARKMAAEEVETQWFKRHGSVPITELPAHWPQVYKDIVNRRIEMIGSHPLLHLIERAECKRRWAAEPYEKKQAEALRSWMLDRLEGEHLWIDGEDPRTVSVAQLADLVRTDADFRQVMELYLNRPDYDMTAELGKLLKDEHVPYLAAYRYKDSGLLKRKDWEGVWDLQRREDAGEKVTINVPPKYASADFKNASYWKHRGKLDVPKERFIGYPNAERDGDPTPVYGWAGWDHLAQARALADLLVDRAYETDRATPLLAGIAELEPWLHQWHGEYDAKYSGSPAAYLTDFLNTELQRHGVTREQLKAWRPPAAGRGRKKGA</sequence>
<dbReference type="GO" id="GO:0003676">
    <property type="term" value="F:nucleic acid binding"/>
    <property type="evidence" value="ECO:0007669"/>
    <property type="project" value="InterPro"/>
</dbReference>
<dbReference type="PANTHER" id="PTHR33841">
    <property type="entry name" value="DNA METHYLTRANSFERASE YEEA-RELATED"/>
    <property type="match status" value="1"/>
</dbReference>
<dbReference type="InterPro" id="IPR054277">
    <property type="entry name" value="DUF7008"/>
</dbReference>
<comment type="caution">
    <text evidence="10">The sequence shown here is derived from an EMBL/GenBank/DDBJ whole genome shotgun (WGS) entry which is preliminary data.</text>
</comment>
<gene>
    <name evidence="10" type="ORF">BJ982_006718</name>
</gene>
<evidence type="ECO:0000256" key="6">
    <source>
        <dbReference type="SAM" id="Coils"/>
    </source>
</evidence>
<dbReference type="GO" id="GO:0009007">
    <property type="term" value="F:site-specific DNA-methyltransferase (adenine-specific) activity"/>
    <property type="evidence" value="ECO:0007669"/>
    <property type="project" value="UniProtKB-EC"/>
</dbReference>
<dbReference type="EC" id="2.1.1.72" evidence="1"/>
<dbReference type="AlphaFoldDB" id="A0A7W7GE66"/>
<keyword evidence="2" id="KW-0489">Methyltransferase</keyword>
<dbReference type="PRINTS" id="PR00507">
    <property type="entry name" value="N12N6MTFRASE"/>
</dbReference>
<dbReference type="InterPro" id="IPR002052">
    <property type="entry name" value="DNA_methylase_N6_adenine_CS"/>
</dbReference>
<evidence type="ECO:0000256" key="5">
    <source>
        <dbReference type="ARBA" id="ARBA00047942"/>
    </source>
</evidence>
<dbReference type="GO" id="GO:0006304">
    <property type="term" value="P:DNA modification"/>
    <property type="evidence" value="ECO:0007669"/>
    <property type="project" value="InterPro"/>
</dbReference>
<feature type="compositionally biased region" description="Polar residues" evidence="7">
    <location>
        <begin position="112"/>
        <end position="123"/>
    </location>
</feature>
<evidence type="ECO:0000313" key="11">
    <source>
        <dbReference type="Proteomes" id="UP000542210"/>
    </source>
</evidence>
<evidence type="ECO:0000313" key="10">
    <source>
        <dbReference type="EMBL" id="MBB4705174.1"/>
    </source>
</evidence>
<proteinExistence type="predicted"/>
<name>A0A7W7GE66_9ACTN</name>
<dbReference type="EMBL" id="JACHND010000001">
    <property type="protein sequence ID" value="MBB4705174.1"/>
    <property type="molecule type" value="Genomic_DNA"/>
</dbReference>
<accession>A0A7W7GE66</accession>
<dbReference type="RefSeq" id="WP_203958967.1">
    <property type="nucleotide sequence ID" value="NZ_BOOV01000006.1"/>
</dbReference>
<dbReference type="SUPFAM" id="SSF53335">
    <property type="entry name" value="S-adenosyl-L-methionine-dependent methyltransferases"/>
    <property type="match status" value="1"/>
</dbReference>
<reference evidence="10 11" key="1">
    <citation type="submission" date="2020-08" db="EMBL/GenBank/DDBJ databases">
        <title>Sequencing the genomes of 1000 actinobacteria strains.</title>
        <authorList>
            <person name="Klenk H.-P."/>
        </authorList>
    </citation>
    <scope>NUCLEOTIDE SEQUENCE [LARGE SCALE GENOMIC DNA]</scope>
    <source>
        <strain evidence="10 11">DSM 45784</strain>
    </source>
</reference>
<dbReference type="Proteomes" id="UP000542210">
    <property type="component" value="Unassembled WGS sequence"/>
</dbReference>
<dbReference type="InterPro" id="IPR029063">
    <property type="entry name" value="SAM-dependent_MTases_sf"/>
</dbReference>
<comment type="catalytic activity">
    <reaction evidence="5">
        <text>a 2'-deoxyadenosine in DNA + S-adenosyl-L-methionine = an N(6)-methyl-2'-deoxyadenosine in DNA + S-adenosyl-L-homocysteine + H(+)</text>
        <dbReference type="Rhea" id="RHEA:15197"/>
        <dbReference type="Rhea" id="RHEA-COMP:12418"/>
        <dbReference type="Rhea" id="RHEA-COMP:12419"/>
        <dbReference type="ChEBI" id="CHEBI:15378"/>
        <dbReference type="ChEBI" id="CHEBI:57856"/>
        <dbReference type="ChEBI" id="CHEBI:59789"/>
        <dbReference type="ChEBI" id="CHEBI:90615"/>
        <dbReference type="ChEBI" id="CHEBI:90616"/>
        <dbReference type="EC" id="2.1.1.72"/>
    </reaction>
</comment>